<evidence type="ECO:0000256" key="5">
    <source>
        <dbReference type="ARBA" id="ARBA00022771"/>
    </source>
</evidence>
<dbReference type="Proteomes" id="UP000501346">
    <property type="component" value="Chromosome SeXI"/>
</dbReference>
<feature type="region of interest" description="Disordered" evidence="9">
    <location>
        <begin position="139"/>
        <end position="227"/>
    </location>
</feature>
<dbReference type="InterPro" id="IPR011011">
    <property type="entry name" value="Znf_FYVE_PHD"/>
</dbReference>
<dbReference type="SUPFAM" id="SSF57903">
    <property type="entry name" value="FYVE/PHD zinc finger"/>
    <property type="match status" value="1"/>
</dbReference>
<feature type="compositionally biased region" description="Basic and acidic residues" evidence="9">
    <location>
        <begin position="35"/>
        <end position="45"/>
    </location>
</feature>
<dbReference type="GO" id="GO:0000977">
    <property type="term" value="F:RNA polymerase II transcription regulatory region sequence-specific DNA binding"/>
    <property type="evidence" value="ECO:0007669"/>
    <property type="project" value="TreeGrafter"/>
</dbReference>
<dbReference type="EMBL" id="CP049008">
    <property type="protein sequence ID" value="QID86442.1"/>
    <property type="molecule type" value="Genomic_DNA"/>
</dbReference>
<dbReference type="PANTHER" id="PTHR11477">
    <property type="entry name" value="TRANSCRIPTION FACTOR S-II ZINC FINGER DOMAIN-CONTAINING PROTEIN"/>
    <property type="match status" value="1"/>
</dbReference>
<feature type="compositionally biased region" description="Polar residues" evidence="9">
    <location>
        <begin position="1"/>
        <end position="13"/>
    </location>
</feature>
<evidence type="ECO:0000256" key="6">
    <source>
        <dbReference type="ARBA" id="ARBA00022833"/>
    </source>
</evidence>
<dbReference type="SUPFAM" id="SSF46942">
    <property type="entry name" value="Elongation factor TFIIS domain 2"/>
    <property type="match status" value="1"/>
</dbReference>
<dbReference type="InterPro" id="IPR003618">
    <property type="entry name" value="TFIIS_cen_dom"/>
</dbReference>
<dbReference type="AlphaFoldDB" id="A0A6C1EB11"/>
<evidence type="ECO:0000313" key="13">
    <source>
        <dbReference type="Proteomes" id="UP000501346"/>
    </source>
</evidence>
<feature type="domain" description="TFIIS central" evidence="11">
    <location>
        <begin position="235"/>
        <end position="369"/>
    </location>
</feature>
<dbReference type="Gene3D" id="1.10.472.30">
    <property type="entry name" value="Transcription elongation factor S-II, central domain"/>
    <property type="match status" value="1"/>
</dbReference>
<dbReference type="InterPro" id="IPR019786">
    <property type="entry name" value="Zinc_finger_PHD-type_CS"/>
</dbReference>
<dbReference type="InterPro" id="IPR019787">
    <property type="entry name" value="Znf_PHD-finger"/>
</dbReference>
<dbReference type="CDD" id="cd15570">
    <property type="entry name" value="PHD_Bye1p_SIZ1_like"/>
    <property type="match status" value="1"/>
</dbReference>
<evidence type="ECO:0000256" key="4">
    <source>
        <dbReference type="ARBA" id="ARBA00022723"/>
    </source>
</evidence>
<organism evidence="12 13">
    <name type="scientific">Saccharomyces pastorianus</name>
    <name type="common">Lager yeast</name>
    <name type="synonym">Saccharomyces cerevisiae x Saccharomyces eubayanus</name>
    <dbReference type="NCBI Taxonomy" id="27292"/>
    <lineage>
        <taxon>Eukaryota</taxon>
        <taxon>Fungi</taxon>
        <taxon>Dikarya</taxon>
        <taxon>Ascomycota</taxon>
        <taxon>Saccharomycotina</taxon>
        <taxon>Saccharomycetes</taxon>
        <taxon>Saccharomycetales</taxon>
        <taxon>Saccharomycetaceae</taxon>
        <taxon>Saccharomyces</taxon>
    </lineage>
</organism>
<dbReference type="PROSITE" id="PS50016">
    <property type="entry name" value="ZF_PHD_2"/>
    <property type="match status" value="1"/>
</dbReference>
<dbReference type="Pfam" id="PF07744">
    <property type="entry name" value="SPOC"/>
    <property type="match status" value="1"/>
</dbReference>
<evidence type="ECO:0000256" key="8">
    <source>
        <dbReference type="PROSITE-ProRule" id="PRU00146"/>
    </source>
</evidence>
<evidence type="ECO:0000313" key="12">
    <source>
        <dbReference type="EMBL" id="QID86442.1"/>
    </source>
</evidence>
<accession>A0A6C1EB11</accession>
<dbReference type="InterPro" id="IPR013083">
    <property type="entry name" value="Znf_RING/FYVE/PHD"/>
</dbReference>
<keyword evidence="6" id="KW-0862">Zinc</keyword>
<dbReference type="SMART" id="SM00249">
    <property type="entry name" value="PHD"/>
    <property type="match status" value="1"/>
</dbReference>
<dbReference type="GO" id="GO:0008270">
    <property type="term" value="F:zinc ion binding"/>
    <property type="evidence" value="ECO:0007669"/>
    <property type="project" value="UniProtKB-KW"/>
</dbReference>
<comment type="similarity">
    <text evidence="2">Belongs to the BYE1 family.</text>
</comment>
<feature type="compositionally biased region" description="Basic and acidic residues" evidence="9">
    <location>
        <begin position="153"/>
        <end position="164"/>
    </location>
</feature>
<evidence type="ECO:0000256" key="2">
    <source>
        <dbReference type="ARBA" id="ARBA00011050"/>
    </source>
</evidence>
<reference evidence="12 13" key="1">
    <citation type="journal article" date="2019" name="BMC Genomics">
        <title>Chromosome level assembly and comparative genome analysis confirm lager-brewing yeasts originated from a single hybridization.</title>
        <authorList>
            <person name="Salazar A.N."/>
            <person name="Gorter de Vries A.R."/>
            <person name="van den Broek M."/>
            <person name="Brouwers N."/>
            <person name="de la Torre Cortes P."/>
            <person name="Kuijpers N.G.A."/>
            <person name="Daran J.G."/>
            <person name="Abeel T."/>
        </authorList>
    </citation>
    <scope>NUCLEOTIDE SEQUENCE [LARGE SCALE GENOMIC DNA]</scope>
    <source>
        <strain evidence="12 13">CBS 1483</strain>
    </source>
</reference>
<feature type="region of interest" description="Disordered" evidence="9">
    <location>
        <begin position="1"/>
        <end position="65"/>
    </location>
</feature>
<feature type="domain" description="PHD-type" evidence="10">
    <location>
        <begin position="69"/>
        <end position="131"/>
    </location>
</feature>
<evidence type="ECO:0000256" key="9">
    <source>
        <dbReference type="SAM" id="MobiDB-lite"/>
    </source>
</evidence>
<dbReference type="InterPro" id="IPR036575">
    <property type="entry name" value="TFIIS_cen_dom_sf"/>
</dbReference>
<feature type="compositionally biased region" description="Basic and acidic residues" evidence="9">
    <location>
        <begin position="217"/>
        <end position="227"/>
    </location>
</feature>
<keyword evidence="7" id="KW-0539">Nucleus</keyword>
<dbReference type="Pfam" id="PF00628">
    <property type="entry name" value="PHD"/>
    <property type="match status" value="1"/>
</dbReference>
<comment type="function">
    <text evidence="1">Negative regulator of transcription elongation.</text>
</comment>
<dbReference type="Gene3D" id="3.30.40.10">
    <property type="entry name" value="Zinc/RING finger domain, C3HC4 (zinc finger)"/>
    <property type="match status" value="1"/>
</dbReference>
<dbReference type="PROSITE" id="PS51321">
    <property type="entry name" value="TFIIS_CENTRAL"/>
    <property type="match status" value="1"/>
</dbReference>
<keyword evidence="13" id="KW-1185">Reference proteome</keyword>
<gene>
    <name evidence="12" type="primary">BYE1_2</name>
    <name evidence="12" type="ORF">GRS66_009070</name>
</gene>
<dbReference type="CDD" id="cd21542">
    <property type="entry name" value="SPOC_Bye1p-like"/>
    <property type="match status" value="1"/>
</dbReference>
<dbReference type="InterPro" id="IPR001965">
    <property type="entry name" value="Znf_PHD"/>
</dbReference>
<keyword evidence="4" id="KW-0479">Metal-binding</keyword>
<feature type="compositionally biased region" description="Low complexity" evidence="9">
    <location>
        <begin position="182"/>
        <end position="191"/>
    </location>
</feature>
<dbReference type="PROSITE" id="PS01359">
    <property type="entry name" value="ZF_PHD_1"/>
    <property type="match status" value="1"/>
</dbReference>
<evidence type="ECO:0000259" key="10">
    <source>
        <dbReference type="PROSITE" id="PS50016"/>
    </source>
</evidence>
<evidence type="ECO:0000256" key="3">
    <source>
        <dbReference type="ARBA" id="ARBA00021616"/>
    </source>
</evidence>
<sequence length="599" mass="67645">MSVRTSARSNKGQNKYIESLLQEESETPKKKQTKKRTDPTTKENEQTDASQSSTKDNEKNGSDEADEGYVRCVCGASDENYDAPEYSHGDMVQCDGCDSWQHIKCMTGGKETIDGLMNEDSKYYCELCDPSLYAHLEKSKEAEVSEEDDYDDDIYKPVIDHNDNDTDFFLEEESPRKRKRSTSSSSIKMPSQTREVKKNNGPKKKKKSAGTITANTDQDKTPVKRDFESEKEHKLRLNARNMFSVLFSKFIIPETVEAKLYDLPHGKDITSVSNGFAQNLEDELYKACLNVEFGTLDKIYTEKVRSLYSNLKDKKNLKLKAHVIEGKLPLNKLVSMNASELANPDLQEFKEKREKATSENFIVEIPDKPIYVKTHKGDELIENSTEPQEDVLYSMDSIRLHNGADNSSDNKAEMDQTLDILKAPAQEHRSLDPNQNATAQGESLKCAFLYPGLGFEFTGYLSYIGTSKRLKRDISKEAIGDGNLFVEGRLPTTTAAPYLKEVSSSRAILIYQLFASDDEESQKTFAEVVDSLETKGRIAGIKPKSRYEKDFYIIPSRNGEVPEILDNILGNPNGERSLSVKADERTLFAFVVIKQELIH</sequence>
<dbReference type="GO" id="GO:0005634">
    <property type="term" value="C:nucleus"/>
    <property type="evidence" value="ECO:0007669"/>
    <property type="project" value="TreeGrafter"/>
</dbReference>
<proteinExistence type="inferred from homology"/>
<dbReference type="InterPro" id="IPR012921">
    <property type="entry name" value="SPOC_C"/>
</dbReference>
<dbReference type="Pfam" id="PF07500">
    <property type="entry name" value="TFIIS_M"/>
    <property type="match status" value="1"/>
</dbReference>
<dbReference type="PANTHER" id="PTHR11477:SF0">
    <property type="entry name" value="IP08861P-RELATED"/>
    <property type="match status" value="1"/>
</dbReference>
<name>A0A6C1EB11_SACPS</name>
<dbReference type="OrthoDB" id="79252at2759"/>
<evidence type="ECO:0000256" key="7">
    <source>
        <dbReference type="ARBA" id="ARBA00023242"/>
    </source>
</evidence>
<evidence type="ECO:0000259" key="11">
    <source>
        <dbReference type="PROSITE" id="PS51321"/>
    </source>
</evidence>
<dbReference type="SMART" id="SM00510">
    <property type="entry name" value="TFS2M"/>
    <property type="match status" value="1"/>
</dbReference>
<evidence type="ECO:0000256" key="1">
    <source>
        <dbReference type="ARBA" id="ARBA00002311"/>
    </source>
</evidence>
<protein>
    <recommendedName>
        <fullName evidence="3">Transcription factor BYE1</fullName>
    </recommendedName>
</protein>
<dbReference type="GO" id="GO:0006351">
    <property type="term" value="P:DNA-templated transcription"/>
    <property type="evidence" value="ECO:0007669"/>
    <property type="project" value="InterPro"/>
</dbReference>
<keyword evidence="5 8" id="KW-0863">Zinc-finger</keyword>